<keyword evidence="2" id="KW-0813">Transport</keyword>
<dbReference type="GO" id="GO:0042910">
    <property type="term" value="F:xenobiotic transmembrane transporter activity"/>
    <property type="evidence" value="ECO:0007669"/>
    <property type="project" value="TreeGrafter"/>
</dbReference>
<dbReference type="STRING" id="1212491.LFA_0756"/>
<dbReference type="OrthoDB" id="9759330at2"/>
<dbReference type="Proteomes" id="UP000032430">
    <property type="component" value="Chromosome I"/>
</dbReference>
<proteinExistence type="predicted"/>
<dbReference type="RefSeq" id="WP_045094919.1">
    <property type="nucleotide sequence ID" value="NZ_LN614827.1"/>
</dbReference>
<dbReference type="PANTHER" id="PTHR32063">
    <property type="match status" value="1"/>
</dbReference>
<dbReference type="HOGENOM" id="CLU_002755_1_2_6"/>
<keyword evidence="5 8" id="KW-0812">Transmembrane</keyword>
<evidence type="ECO:0000256" key="5">
    <source>
        <dbReference type="ARBA" id="ARBA00022692"/>
    </source>
</evidence>
<feature type="transmembrane region" description="Helical" evidence="8">
    <location>
        <begin position="897"/>
        <end position="915"/>
    </location>
</feature>
<dbReference type="AlphaFoldDB" id="A0A098G3Z5"/>
<feature type="transmembrane region" description="Helical" evidence="8">
    <location>
        <begin position="463"/>
        <end position="486"/>
    </location>
</feature>
<dbReference type="EMBL" id="LN614827">
    <property type="protein sequence ID" value="CEG56205.1"/>
    <property type="molecule type" value="Genomic_DNA"/>
</dbReference>
<feature type="transmembrane region" description="Helical" evidence="8">
    <location>
        <begin position="1026"/>
        <end position="1052"/>
    </location>
</feature>
<reference evidence="10" key="1">
    <citation type="submission" date="2014-09" db="EMBL/GenBank/DDBJ databases">
        <authorList>
            <person name="Gomez-Valero L."/>
        </authorList>
    </citation>
    <scope>NUCLEOTIDE SEQUENCE [LARGE SCALE GENOMIC DNA]</scope>
    <source>
        <strain evidence="10">ATCC700992</strain>
    </source>
</reference>
<feature type="transmembrane region" description="Helical" evidence="8">
    <location>
        <begin position="334"/>
        <end position="353"/>
    </location>
</feature>
<dbReference type="InterPro" id="IPR001036">
    <property type="entry name" value="Acrflvin-R"/>
</dbReference>
<protein>
    <submittedName>
        <fullName evidence="9">Multidrug efflux system, subunit B</fullName>
    </submittedName>
</protein>
<evidence type="ECO:0000256" key="1">
    <source>
        <dbReference type="ARBA" id="ARBA00004429"/>
    </source>
</evidence>
<dbReference type="SUPFAM" id="SSF82714">
    <property type="entry name" value="Multidrug efflux transporter AcrB TolC docking domain, DN and DC subdomains"/>
    <property type="match status" value="2"/>
</dbReference>
<keyword evidence="7 8" id="KW-0472">Membrane</keyword>
<feature type="transmembrane region" description="Helical" evidence="8">
    <location>
        <begin position="530"/>
        <end position="549"/>
    </location>
</feature>
<feature type="transmembrane region" description="Helical" evidence="8">
    <location>
        <begin position="993"/>
        <end position="1014"/>
    </location>
</feature>
<evidence type="ECO:0000256" key="6">
    <source>
        <dbReference type="ARBA" id="ARBA00022989"/>
    </source>
</evidence>
<dbReference type="FunFam" id="1.20.1640.10:FF:000001">
    <property type="entry name" value="Efflux pump membrane transporter"/>
    <property type="match status" value="1"/>
</dbReference>
<dbReference type="PRINTS" id="PR00702">
    <property type="entry name" value="ACRIFLAVINRP"/>
</dbReference>
<dbReference type="Gene3D" id="3.30.70.1320">
    <property type="entry name" value="Multidrug efflux transporter AcrB pore domain like"/>
    <property type="match status" value="1"/>
</dbReference>
<feature type="transmembrane region" description="Helical" evidence="8">
    <location>
        <begin position="360"/>
        <end position="381"/>
    </location>
</feature>
<dbReference type="Pfam" id="PF00873">
    <property type="entry name" value="ACR_tran"/>
    <property type="match status" value="1"/>
</dbReference>
<evidence type="ECO:0000313" key="9">
    <source>
        <dbReference type="EMBL" id="CEG56205.1"/>
    </source>
</evidence>
<keyword evidence="6 8" id="KW-1133">Transmembrane helix</keyword>
<evidence type="ECO:0000256" key="4">
    <source>
        <dbReference type="ARBA" id="ARBA00022519"/>
    </source>
</evidence>
<dbReference type="SUPFAM" id="SSF82866">
    <property type="entry name" value="Multidrug efflux transporter AcrB transmembrane domain"/>
    <property type="match status" value="2"/>
</dbReference>
<dbReference type="FunFam" id="3.30.70.1430:FF:000001">
    <property type="entry name" value="Efflux pump membrane transporter"/>
    <property type="match status" value="1"/>
</dbReference>
<sequence length="1072" mass="116571">MSISGPFITRAIATSLLMFAILLTGVLSYKLLPVSSLPDVDYPTIQVSTFYPGGSPEVMSSSVTAPLERQFGQMPGLEQMSSNSSTGASIITMQFNLAISLDVAEQEVQQSINAASSYLPVGLPNPPVYSKVNPSDTPIITLALTSDSLSLPQIEDYAETRLVPKLSQLSGVGLVSIGGGQRPAVRIQANPDALSAYGLTMENVRNLVSASNVNAAKGNFDGPRLSYTINTNDQLLTAAEYRPLIVAYNDNGPVRLSDVAKVIDGAENTKQAAWMNMEPAVIVNVQRQPGANVIEVADRVKDLLERLRPALPHNLKAEVLTDRTVSIRSSVNDVQFELLLSVALVVMVIFLFLRNLSATIIPSISVPLALVGSLGIMYLLGFSLNNLTLMGLTIAAGFVVDDAIVMIENIMRYLERGETPLEAAHNGAKQIGFTILSLSISLIGVLIPLLFMGDVVGRMFREFALTLTIAILISAFVSLTLTPMLCSRLLHHRGEHEKGSKLEKTLEQGLNYFIEKYKVSLGWVLSHQPLILCIFLLTLLINAILLFAIPKGFFPIQDTGVIQGISEASQTISFPAMADRQKALAKVVLEDPAVENLSSFIGIDGTNSTLNSGRILITLKPLEERPGVMEVINRIQSNLQKVIGATLYMQPVQDLTIDTMVSRTQFQYSISAPDAAEVNKWSALMLDKMRHLPMLSDVNTNQQNEGLVSYIKVDRDTASRLGITMQMIDDTLYDSFGQRQISIMFTQSNQYRVVLEVFPWLQRASTAFKNLYINSTVTHSTQPSSTNLTAIAPNTSALSPVSPASVSANSSNTVTTSGSVPFSTFSSLTHTVGPLQVTRLDQFPAATLSFNLAPHYSLGDAVSAINEVKKELNIPESVHADFLGTAKSFQDALRNEGWLVLAAIVVVYIVLGVLYESYIHPITILSTLPSAFMGALLALFLTRNDLSVIALIAIILLIGLVMKNAIMMIDFALEQERKYLKEPQDAIYEAALLRFRPILMTTMASMLGAIPLAFSYGIGGELRRPLGIAIIGGLMVSQLITLYTTPVIYLAFDRMGRRIMSIGQSKLPLEST</sequence>
<accession>A0A098G3Z5</accession>
<dbReference type="Gene3D" id="3.30.70.1430">
    <property type="entry name" value="Multidrug efflux transporter AcrB pore domain"/>
    <property type="match status" value="2"/>
</dbReference>
<dbReference type="Gene3D" id="3.30.2090.10">
    <property type="entry name" value="Multidrug efflux transporter AcrB TolC docking domain, DN and DC subdomains"/>
    <property type="match status" value="2"/>
</dbReference>
<keyword evidence="4" id="KW-0997">Cell inner membrane</keyword>
<dbReference type="SUPFAM" id="SSF82693">
    <property type="entry name" value="Multidrug efflux transporter AcrB pore domain, PN1, PN2, PC1 and PC2 subdomains"/>
    <property type="match status" value="4"/>
</dbReference>
<name>A0A098G3Z5_9GAMM</name>
<dbReference type="PANTHER" id="PTHR32063:SF21">
    <property type="entry name" value="MULTIDRUG RESISTANCE PROTEIN MDTB"/>
    <property type="match status" value="1"/>
</dbReference>
<keyword evidence="10" id="KW-1185">Reference proteome</keyword>
<dbReference type="Gene3D" id="3.30.70.1440">
    <property type="entry name" value="Multidrug efflux transporter AcrB pore domain"/>
    <property type="match status" value="1"/>
</dbReference>
<feature type="transmembrane region" description="Helical" evidence="8">
    <location>
        <begin position="922"/>
        <end position="942"/>
    </location>
</feature>
<evidence type="ECO:0000256" key="8">
    <source>
        <dbReference type="SAM" id="Phobius"/>
    </source>
</evidence>
<evidence type="ECO:0000256" key="7">
    <source>
        <dbReference type="ARBA" id="ARBA00023136"/>
    </source>
</evidence>
<evidence type="ECO:0000256" key="3">
    <source>
        <dbReference type="ARBA" id="ARBA00022475"/>
    </source>
</evidence>
<evidence type="ECO:0000313" key="10">
    <source>
        <dbReference type="Proteomes" id="UP000032430"/>
    </source>
</evidence>
<dbReference type="InterPro" id="IPR027463">
    <property type="entry name" value="AcrB_DN_DC_subdom"/>
</dbReference>
<organism evidence="9 10">
    <name type="scientific">Legionella fallonii LLAP-10</name>
    <dbReference type="NCBI Taxonomy" id="1212491"/>
    <lineage>
        <taxon>Bacteria</taxon>
        <taxon>Pseudomonadati</taxon>
        <taxon>Pseudomonadota</taxon>
        <taxon>Gammaproteobacteria</taxon>
        <taxon>Legionellales</taxon>
        <taxon>Legionellaceae</taxon>
        <taxon>Legionella</taxon>
    </lineage>
</organism>
<dbReference type="Gene3D" id="1.20.1640.10">
    <property type="entry name" value="Multidrug efflux transporter AcrB transmembrane domain"/>
    <property type="match status" value="2"/>
</dbReference>
<keyword evidence="3" id="KW-1003">Cell membrane</keyword>
<gene>
    <name evidence="9" type="primary">mdtB</name>
    <name evidence="9" type="ORF">LFA_0756</name>
</gene>
<dbReference type="GO" id="GO:0005886">
    <property type="term" value="C:plasma membrane"/>
    <property type="evidence" value="ECO:0007669"/>
    <property type="project" value="UniProtKB-SubCell"/>
</dbReference>
<feature type="transmembrane region" description="Helical" evidence="8">
    <location>
        <begin position="431"/>
        <end position="451"/>
    </location>
</feature>
<feature type="transmembrane region" description="Helical" evidence="8">
    <location>
        <begin position="948"/>
        <end position="973"/>
    </location>
</feature>
<evidence type="ECO:0000256" key="2">
    <source>
        <dbReference type="ARBA" id="ARBA00022448"/>
    </source>
</evidence>
<dbReference type="KEGG" id="lfa:LFA_0756"/>
<comment type="subcellular location">
    <subcellularLocation>
        <location evidence="1">Cell inner membrane</location>
        <topology evidence="1">Multi-pass membrane protein</topology>
    </subcellularLocation>
</comment>